<feature type="compositionally biased region" description="Low complexity" evidence="9">
    <location>
        <begin position="563"/>
        <end position="581"/>
    </location>
</feature>
<gene>
    <name evidence="12" type="primary">RN19B</name>
    <name evidence="12" type="ORF">TR114457</name>
</gene>
<keyword evidence="10" id="KW-1133">Transmembrane helix</keyword>
<sequence length="605" mass="66476">MRKTQSSDGQRRQRSPSSATANNSSIRHKWAPHRKRTKGAKQGSEEEVELVGFKRIQNAEVCPICTCDSDVIYALRRCHHQACLYCWRSFANSQVNSFALAHVTCIACDRQLPPALVLSLLKPIPDSRLPSPTTLESFANYNSFQNDRIYQRYEDFLLHKCLLKDKHARWCPRGCGYAVLAHGFSACPRLECQRPECNGAAFCYRCRGPWNPPSNDLTDPDVECGHVCFRNRSVNAPEGVFVFERLRHLFGLTNTTGATVSAADGPSAAPYGAVGDASSRPVDQSMAASFVRQLSAVGSQPRGTAIPISDPHSSHDALGEADDAKPRTSVDADISRVEINLPGEETGQVKPCPRCKTLLLKLDDGSCNHMSCFICGCEFCWLCLREVRGTHYLGPSGCTFWGRQQWPFRRRLLVMCLTALLAPFLLALLVALAVPGIILGFPIVSVLQHRNAVSESNVHKRRCKSILVFIGALLLSPILAGLAVILGVPLVLIYVYIFMPISLFPTRRSQNTESKPPIDPDIGHTVNWDLVAENTAHNSRSKNNSSRSSSSSKEFIEAVAKTQDASPSRRASASSQSSADDIQGHLLRSGVDASKKRAQSNGKFT</sequence>
<dbReference type="InterPro" id="IPR013083">
    <property type="entry name" value="Znf_RING/FYVE/PHD"/>
</dbReference>
<feature type="compositionally biased region" description="Basic residues" evidence="9">
    <location>
        <begin position="26"/>
        <end position="39"/>
    </location>
</feature>
<keyword evidence="4" id="KW-0479">Metal-binding</keyword>
<feature type="region of interest" description="Disordered" evidence="9">
    <location>
        <begin position="301"/>
        <end position="326"/>
    </location>
</feature>
<accession>A0A0X3PN73</accession>
<keyword evidence="5" id="KW-0677">Repeat</keyword>
<protein>
    <recommendedName>
        <fullName evidence="2">RBR-type E3 ubiquitin transferase</fullName>
        <ecNumber evidence="2">2.3.2.31</ecNumber>
    </recommendedName>
</protein>
<name>A0A0X3PN73_SCHSO</name>
<reference evidence="12" key="1">
    <citation type="submission" date="2016-01" db="EMBL/GenBank/DDBJ databases">
        <title>Reference transcriptome for the parasite Schistocephalus solidus: insights into the molecular evolution of parasitism.</title>
        <authorList>
            <person name="Hebert F.O."/>
            <person name="Grambauer S."/>
            <person name="Barber I."/>
            <person name="Landry C.R."/>
            <person name="Aubin-Horth N."/>
        </authorList>
    </citation>
    <scope>NUCLEOTIDE SEQUENCE</scope>
</reference>
<proteinExistence type="predicted"/>
<organism evidence="12">
    <name type="scientific">Schistocephalus solidus</name>
    <name type="common">Tapeworm</name>
    <dbReference type="NCBI Taxonomy" id="70667"/>
    <lineage>
        <taxon>Eukaryota</taxon>
        <taxon>Metazoa</taxon>
        <taxon>Spiralia</taxon>
        <taxon>Lophotrochozoa</taxon>
        <taxon>Platyhelminthes</taxon>
        <taxon>Cestoda</taxon>
        <taxon>Eucestoda</taxon>
        <taxon>Diphyllobothriidea</taxon>
        <taxon>Diphyllobothriidae</taxon>
        <taxon>Schistocephalus</taxon>
    </lineage>
</organism>
<keyword evidence="8" id="KW-0862">Zinc</keyword>
<dbReference type="Gene3D" id="1.20.120.1750">
    <property type="match status" value="1"/>
</dbReference>
<comment type="catalytic activity">
    <reaction evidence="1">
        <text>[E2 ubiquitin-conjugating enzyme]-S-ubiquitinyl-L-cysteine + [acceptor protein]-L-lysine = [E2 ubiquitin-conjugating enzyme]-L-cysteine + [acceptor protein]-N(6)-ubiquitinyl-L-lysine.</text>
        <dbReference type="EC" id="2.3.2.31"/>
    </reaction>
</comment>
<keyword evidence="7" id="KW-0833">Ubl conjugation pathway</keyword>
<keyword evidence="6" id="KW-0863">Zinc-finger</keyword>
<feature type="compositionally biased region" description="Basic and acidic residues" evidence="9">
    <location>
        <begin position="312"/>
        <end position="326"/>
    </location>
</feature>
<evidence type="ECO:0000256" key="8">
    <source>
        <dbReference type="ARBA" id="ARBA00022833"/>
    </source>
</evidence>
<evidence type="ECO:0000256" key="9">
    <source>
        <dbReference type="SAM" id="MobiDB-lite"/>
    </source>
</evidence>
<dbReference type="PANTHER" id="PTHR11685">
    <property type="entry name" value="RBR FAMILY RING FINGER AND IBR DOMAIN-CONTAINING"/>
    <property type="match status" value="1"/>
</dbReference>
<evidence type="ECO:0000313" key="12">
    <source>
        <dbReference type="EMBL" id="JAP53373.1"/>
    </source>
</evidence>
<dbReference type="GO" id="GO:0061630">
    <property type="term" value="F:ubiquitin protein ligase activity"/>
    <property type="evidence" value="ECO:0007669"/>
    <property type="project" value="UniProtKB-EC"/>
</dbReference>
<dbReference type="InterPro" id="IPR031127">
    <property type="entry name" value="E3_UB_ligase_RBR"/>
</dbReference>
<evidence type="ECO:0000256" key="3">
    <source>
        <dbReference type="ARBA" id="ARBA00022679"/>
    </source>
</evidence>
<evidence type="ECO:0000259" key="11">
    <source>
        <dbReference type="PROSITE" id="PS51873"/>
    </source>
</evidence>
<evidence type="ECO:0000256" key="7">
    <source>
        <dbReference type="ARBA" id="ARBA00022786"/>
    </source>
</evidence>
<dbReference type="CDD" id="cd20338">
    <property type="entry name" value="BRcat_RBR_RNF19"/>
    <property type="match status" value="1"/>
</dbReference>
<dbReference type="EMBL" id="GEEE01009852">
    <property type="protein sequence ID" value="JAP53373.1"/>
    <property type="molecule type" value="Transcribed_RNA"/>
</dbReference>
<feature type="transmembrane region" description="Helical" evidence="10">
    <location>
        <begin position="412"/>
        <end position="445"/>
    </location>
</feature>
<evidence type="ECO:0000256" key="2">
    <source>
        <dbReference type="ARBA" id="ARBA00012251"/>
    </source>
</evidence>
<keyword evidence="10" id="KW-0472">Membrane</keyword>
<evidence type="ECO:0000256" key="10">
    <source>
        <dbReference type="SAM" id="Phobius"/>
    </source>
</evidence>
<dbReference type="SUPFAM" id="SSF57850">
    <property type="entry name" value="RING/U-box"/>
    <property type="match status" value="3"/>
</dbReference>
<evidence type="ECO:0000256" key="4">
    <source>
        <dbReference type="ARBA" id="ARBA00022723"/>
    </source>
</evidence>
<feature type="transmembrane region" description="Helical" evidence="10">
    <location>
        <begin position="465"/>
        <end position="498"/>
    </location>
</feature>
<feature type="region of interest" description="Disordered" evidence="9">
    <location>
        <begin position="1"/>
        <end position="44"/>
    </location>
</feature>
<dbReference type="InterPro" id="IPR002867">
    <property type="entry name" value="IBR_dom"/>
</dbReference>
<dbReference type="PROSITE" id="PS51873">
    <property type="entry name" value="TRIAD"/>
    <property type="match status" value="1"/>
</dbReference>
<dbReference type="Gene3D" id="3.30.40.10">
    <property type="entry name" value="Zinc/RING finger domain, C3HC4 (zinc finger)"/>
    <property type="match status" value="1"/>
</dbReference>
<feature type="region of interest" description="Disordered" evidence="9">
    <location>
        <begin position="535"/>
        <end position="605"/>
    </location>
</feature>
<dbReference type="EC" id="2.3.2.31" evidence="2"/>
<dbReference type="GO" id="GO:0016567">
    <property type="term" value="P:protein ubiquitination"/>
    <property type="evidence" value="ECO:0007669"/>
    <property type="project" value="InterPro"/>
</dbReference>
<keyword evidence="3" id="KW-0808">Transferase</keyword>
<feature type="compositionally biased region" description="Polar residues" evidence="9">
    <location>
        <begin position="15"/>
        <end position="25"/>
    </location>
</feature>
<evidence type="ECO:0000256" key="1">
    <source>
        <dbReference type="ARBA" id="ARBA00001798"/>
    </source>
</evidence>
<feature type="domain" description="RING-type" evidence="11">
    <location>
        <begin position="58"/>
        <end position="402"/>
    </location>
</feature>
<feature type="compositionally biased region" description="Low complexity" evidence="9">
    <location>
        <begin position="541"/>
        <end position="553"/>
    </location>
</feature>
<dbReference type="AlphaFoldDB" id="A0A0X3PN73"/>
<dbReference type="Pfam" id="PF01485">
    <property type="entry name" value="IBR"/>
    <property type="match status" value="1"/>
</dbReference>
<keyword evidence="10" id="KW-0812">Transmembrane</keyword>
<dbReference type="InterPro" id="IPR044066">
    <property type="entry name" value="TRIAD_supradom"/>
</dbReference>
<evidence type="ECO:0000256" key="6">
    <source>
        <dbReference type="ARBA" id="ARBA00022771"/>
    </source>
</evidence>
<evidence type="ECO:0000256" key="5">
    <source>
        <dbReference type="ARBA" id="ARBA00022737"/>
    </source>
</evidence>
<dbReference type="GO" id="GO:0008270">
    <property type="term" value="F:zinc ion binding"/>
    <property type="evidence" value="ECO:0007669"/>
    <property type="project" value="UniProtKB-KW"/>
</dbReference>
<dbReference type="SMART" id="SM00647">
    <property type="entry name" value="IBR"/>
    <property type="match status" value="2"/>
</dbReference>